<accession>A0AA88DNM8</accession>
<evidence type="ECO:0000313" key="1">
    <source>
        <dbReference type="EMBL" id="GMN58696.1"/>
    </source>
</evidence>
<dbReference type="AlphaFoldDB" id="A0AA88DNM8"/>
<evidence type="ECO:0000313" key="2">
    <source>
        <dbReference type="Proteomes" id="UP001187192"/>
    </source>
</evidence>
<dbReference type="Proteomes" id="UP001187192">
    <property type="component" value="Unassembled WGS sequence"/>
</dbReference>
<protein>
    <submittedName>
        <fullName evidence="1">Uncharacterized protein</fullName>
    </submittedName>
</protein>
<keyword evidence="2" id="KW-1185">Reference proteome</keyword>
<proteinExistence type="predicted"/>
<name>A0AA88DNM8_FICCA</name>
<dbReference type="EMBL" id="BTGU01000080">
    <property type="protein sequence ID" value="GMN58696.1"/>
    <property type="molecule type" value="Genomic_DNA"/>
</dbReference>
<sequence length="81" mass="8726">MPPRPCGLAGCTSKACARVSLMPERPTQPHLPSAGMGASKVRRDLHTSAPPRPCGYGRPCLLSMHLHYSMHQARMAAACRC</sequence>
<reference evidence="1" key="1">
    <citation type="submission" date="2023-07" db="EMBL/GenBank/DDBJ databases">
        <title>draft genome sequence of fig (Ficus carica).</title>
        <authorList>
            <person name="Takahashi T."/>
            <person name="Nishimura K."/>
        </authorList>
    </citation>
    <scope>NUCLEOTIDE SEQUENCE</scope>
</reference>
<comment type="caution">
    <text evidence="1">The sequence shown here is derived from an EMBL/GenBank/DDBJ whole genome shotgun (WGS) entry which is preliminary data.</text>
</comment>
<gene>
    <name evidence="1" type="ORF">TIFTF001_027792</name>
</gene>
<organism evidence="1 2">
    <name type="scientific">Ficus carica</name>
    <name type="common">Common fig</name>
    <dbReference type="NCBI Taxonomy" id="3494"/>
    <lineage>
        <taxon>Eukaryota</taxon>
        <taxon>Viridiplantae</taxon>
        <taxon>Streptophyta</taxon>
        <taxon>Embryophyta</taxon>
        <taxon>Tracheophyta</taxon>
        <taxon>Spermatophyta</taxon>
        <taxon>Magnoliopsida</taxon>
        <taxon>eudicotyledons</taxon>
        <taxon>Gunneridae</taxon>
        <taxon>Pentapetalae</taxon>
        <taxon>rosids</taxon>
        <taxon>fabids</taxon>
        <taxon>Rosales</taxon>
        <taxon>Moraceae</taxon>
        <taxon>Ficeae</taxon>
        <taxon>Ficus</taxon>
    </lineage>
</organism>